<evidence type="ECO:0000313" key="5">
    <source>
        <dbReference type="Proteomes" id="UP000232533"/>
    </source>
</evidence>
<dbReference type="SMART" id="SM00028">
    <property type="entry name" value="TPR"/>
    <property type="match status" value="2"/>
</dbReference>
<dbReference type="OrthoDB" id="1044679at2"/>
<evidence type="ECO:0000313" key="4">
    <source>
        <dbReference type="Proteomes" id="UP000176009"/>
    </source>
</evidence>
<dbReference type="AlphaFoldDB" id="A0A2N0TR94"/>
<sequence>MNYRKETISKTCRKFLLFMMLHSLLSCTDQGCKYVTVSEEPYIAYCKNQDDIVYKDDRFIFNKDIEKLHSGAMEFIKIGEDSLAKVQLEGALEIEPTNPILLNDLGNLEERTKDFERAISLFKEAIKSSDSIYFPAEYNLADLYAILGEQEKAEFHYNHIIKKHRNDFLNGLAYRGLAEMYIDYGYQGKAKEMIIKAKESMENYSDFVSNFNVLEKRIDDYN</sequence>
<dbReference type="InterPro" id="IPR019734">
    <property type="entry name" value="TPR_rpt"/>
</dbReference>
<dbReference type="InterPro" id="IPR011990">
    <property type="entry name" value="TPR-like_helical_dom_sf"/>
</dbReference>
<feature type="repeat" description="TPR" evidence="1">
    <location>
        <begin position="99"/>
        <end position="132"/>
    </location>
</feature>
<dbReference type="RefSeq" id="WP_070054816.1">
    <property type="nucleotide sequence ID" value="NZ_LKTR01000039.1"/>
</dbReference>
<dbReference type="Gene3D" id="1.25.40.10">
    <property type="entry name" value="Tetratricopeptide repeat domain"/>
    <property type="match status" value="1"/>
</dbReference>
<reference evidence="2 4" key="2">
    <citation type="submission" date="2016-09" db="EMBL/GenBank/DDBJ databases">
        <title>Genome Sequence of Salegentibacter salarius,Isolated from a Marine Solar Saltern of the Yellow Sea in South Korea.</title>
        <authorList>
            <person name="Zheng Q."/>
            <person name="Liu Y."/>
        </authorList>
    </citation>
    <scope>NUCLEOTIDE SEQUENCE [LARGE SCALE GENOMIC DNA]</scope>
    <source>
        <strain evidence="2 4">KCTC 12974</strain>
    </source>
</reference>
<evidence type="ECO:0000313" key="2">
    <source>
        <dbReference type="EMBL" id="OEY71912.1"/>
    </source>
</evidence>
<dbReference type="EMBL" id="LKTR01000039">
    <property type="protein sequence ID" value="PKD17260.1"/>
    <property type="molecule type" value="Genomic_DNA"/>
</dbReference>
<dbReference type="SUPFAM" id="SSF48452">
    <property type="entry name" value="TPR-like"/>
    <property type="match status" value="1"/>
</dbReference>
<name>A0A2N0TR94_9FLAO</name>
<accession>A0A2N0TR94</accession>
<protein>
    <submittedName>
        <fullName evidence="3">Uncharacterized protein</fullName>
    </submittedName>
</protein>
<gene>
    <name evidence="3" type="ORF">APR40_14915</name>
    <name evidence="2" type="ORF">BHS39_14945</name>
</gene>
<dbReference type="Pfam" id="PF13181">
    <property type="entry name" value="TPR_8"/>
    <property type="match status" value="2"/>
</dbReference>
<organism evidence="3 5">
    <name type="scientific">Salegentibacter salarius</name>
    <dbReference type="NCBI Taxonomy" id="435906"/>
    <lineage>
        <taxon>Bacteria</taxon>
        <taxon>Pseudomonadati</taxon>
        <taxon>Bacteroidota</taxon>
        <taxon>Flavobacteriia</taxon>
        <taxon>Flavobacteriales</taxon>
        <taxon>Flavobacteriaceae</taxon>
        <taxon>Salegentibacter</taxon>
    </lineage>
</organism>
<evidence type="ECO:0000256" key="1">
    <source>
        <dbReference type="PROSITE-ProRule" id="PRU00339"/>
    </source>
</evidence>
<dbReference type="PROSITE" id="PS51257">
    <property type="entry name" value="PROKAR_LIPOPROTEIN"/>
    <property type="match status" value="1"/>
</dbReference>
<dbReference type="PROSITE" id="PS50005">
    <property type="entry name" value="TPR"/>
    <property type="match status" value="1"/>
</dbReference>
<keyword evidence="4" id="KW-1185">Reference proteome</keyword>
<reference evidence="3 5" key="1">
    <citation type="submission" date="2015-10" db="EMBL/GenBank/DDBJ databases">
        <title>Draft genome sequence of Salegentibacter salinarum KCTC 12975.</title>
        <authorList>
            <person name="Lin W."/>
            <person name="Zheng Q."/>
        </authorList>
    </citation>
    <scope>NUCLEOTIDE SEQUENCE [LARGE SCALE GENOMIC DNA]</scope>
    <source>
        <strain evidence="3 5">KCTC 12974</strain>
    </source>
</reference>
<proteinExistence type="predicted"/>
<keyword evidence="1" id="KW-0802">TPR repeat</keyword>
<dbReference type="Proteomes" id="UP000176009">
    <property type="component" value="Unassembled WGS sequence"/>
</dbReference>
<comment type="caution">
    <text evidence="3">The sequence shown here is derived from an EMBL/GenBank/DDBJ whole genome shotgun (WGS) entry which is preliminary data.</text>
</comment>
<dbReference type="EMBL" id="MJBR01000033">
    <property type="protein sequence ID" value="OEY71912.1"/>
    <property type="molecule type" value="Genomic_DNA"/>
</dbReference>
<evidence type="ECO:0000313" key="3">
    <source>
        <dbReference type="EMBL" id="PKD17260.1"/>
    </source>
</evidence>
<dbReference type="Proteomes" id="UP000232533">
    <property type="component" value="Unassembled WGS sequence"/>
</dbReference>